<evidence type="ECO:0000256" key="7">
    <source>
        <dbReference type="PROSITE-ProRule" id="PRU01360"/>
    </source>
</evidence>
<dbReference type="EMBL" id="VATY01000002">
    <property type="protein sequence ID" value="TMM57531.1"/>
    <property type="molecule type" value="Genomic_DNA"/>
</dbReference>
<dbReference type="GO" id="GO:0009279">
    <property type="term" value="C:cell outer membrane"/>
    <property type="evidence" value="ECO:0007669"/>
    <property type="project" value="UniProtKB-SubCell"/>
</dbReference>
<evidence type="ECO:0000256" key="3">
    <source>
        <dbReference type="ARBA" id="ARBA00022452"/>
    </source>
</evidence>
<dbReference type="InterPro" id="IPR008969">
    <property type="entry name" value="CarboxyPept-like_regulatory"/>
</dbReference>
<dbReference type="SUPFAM" id="SSF49464">
    <property type="entry name" value="Carboxypeptidase regulatory domain-like"/>
    <property type="match status" value="1"/>
</dbReference>
<proteinExistence type="inferred from homology"/>
<dbReference type="AlphaFoldDB" id="A0A5S3PS94"/>
<feature type="domain" description="TonB-dependent receptor plug" evidence="9">
    <location>
        <begin position="115"/>
        <end position="223"/>
    </location>
</feature>
<dbReference type="Pfam" id="PF13715">
    <property type="entry name" value="CarbopepD_reg_2"/>
    <property type="match status" value="1"/>
</dbReference>
<dbReference type="NCBIfam" id="TIGR04057">
    <property type="entry name" value="SusC_RagA_signa"/>
    <property type="match status" value="1"/>
</dbReference>
<comment type="caution">
    <text evidence="10">The sequence shown here is derived from an EMBL/GenBank/DDBJ whole genome shotgun (WGS) entry which is preliminary data.</text>
</comment>
<dbReference type="Pfam" id="PF07715">
    <property type="entry name" value="Plug"/>
    <property type="match status" value="1"/>
</dbReference>
<dbReference type="InterPro" id="IPR023996">
    <property type="entry name" value="TonB-dep_OMP_SusC/RagA"/>
</dbReference>
<comment type="subcellular location">
    <subcellularLocation>
        <location evidence="1 7">Cell outer membrane</location>
        <topology evidence="1 7">Multi-pass membrane protein</topology>
    </subcellularLocation>
</comment>
<keyword evidence="3 7" id="KW-1134">Transmembrane beta strand</keyword>
<evidence type="ECO:0000256" key="8">
    <source>
        <dbReference type="SAM" id="SignalP"/>
    </source>
</evidence>
<evidence type="ECO:0000256" key="2">
    <source>
        <dbReference type="ARBA" id="ARBA00022448"/>
    </source>
</evidence>
<dbReference type="SUPFAM" id="SSF56935">
    <property type="entry name" value="Porins"/>
    <property type="match status" value="1"/>
</dbReference>
<evidence type="ECO:0000313" key="11">
    <source>
        <dbReference type="Proteomes" id="UP000310314"/>
    </source>
</evidence>
<dbReference type="Proteomes" id="UP000310314">
    <property type="component" value="Unassembled WGS sequence"/>
</dbReference>
<organism evidence="10 11">
    <name type="scientific">Maribacter algarum</name>
    <name type="common">ex Zhang et al. 2020</name>
    <dbReference type="NCBI Taxonomy" id="2578118"/>
    <lineage>
        <taxon>Bacteria</taxon>
        <taxon>Pseudomonadati</taxon>
        <taxon>Bacteroidota</taxon>
        <taxon>Flavobacteriia</taxon>
        <taxon>Flavobacteriales</taxon>
        <taxon>Flavobacteriaceae</taxon>
        <taxon>Maribacter</taxon>
    </lineage>
</organism>
<dbReference type="InterPro" id="IPR023997">
    <property type="entry name" value="TonB-dep_OMP_SusC/RagA_CS"/>
</dbReference>
<sequence length="1024" mass="111004">MTKKLLLFFVLVLGIYPLLAQTKSVSGNVTDASDGSPLPGVNVLVQGTTNGTQTDFDGNYTINVAEGGVLVFSYIGTATQTVTVGSSNTIDVAMQEDASQLDEVVVTALGVKRQKKSLTYATQGVDPKGIDEARPQQNLVNSLSGKVAGLSIQTSGNGVSGASKVVLRGNRSIAGSSQVLYIVDGVPLGGDISDISPDDVASINVLKGANAAALYGARANNGAIIITTKSGTSDRMTVDISSTITSQTGNILFDYQNEFGQGSGGVYNAASTGSWGPALNGSQVDAWFPGNSAGPYSFSPQPDNVNDFMQTGFNLANNLSIRSGNEKMQTFFGYTHELRNGIVPDNDLKRHNVSLKIDNNLIEDKLVLSTKVNYIRSDLNNLVDTGESFSNPWRHAYRLPRNIRTEDAEFYAYTDNAGNTRQNYWKPGDNGGANPYWTINKNLKEIIDNRIIGYMSLKYNFADNLSLLVRTAVDQSSQSREDRLHNDSYIIADNGNYVTRNASRLEWNTDFLLSYNKDINENLAFNLNVGGNNRQANSKFVRTNAGGLNAANIFAISNAQNLTASQDLSRREVNSLYAFGQVAMKDAIFLDLTYRSDWSSTLPAANRRFDYYSAGLSAVVSDLVTMPDFFSFLKLRGSYAEVGNDTSPFNLTQVADLRAGGFIQLGTQLPNPDLRPERTKSLEFGFDARFLDSRLGLDFTYYKTNSIDQLFGQQVPQGSGVSTKFINGADIQNNGVEIILTGTPVNTPDFSWNITFNYAKNNSEVLSLAEGLETLSFGGDFFRRFELNVGDEWGNVYSRGFARDAQGRVLVAADGTPEVTSGQDVLVANFNPDWLGGMSNNFTYKNWNFGFLIDIRQGGQVGSFTNAILASDGALQKTVAGRDGSLVFGTNVFPELEVVQEDGSANNIQVNAEQFWAKVGGRNSPVGEAFVEDASNIRMREMTLGYSIPQSVLGDGPFRTAKISFVGRNLFFISNKATIDPEVITSSGSAIGSNNDRSVTSSDGFESFAPPNTRSLGLNIKFGF</sequence>
<feature type="chain" id="PRO_5024441167" evidence="8">
    <location>
        <begin position="21"/>
        <end position="1024"/>
    </location>
</feature>
<protein>
    <submittedName>
        <fullName evidence="10">SusC/RagA family TonB-linked outer membrane protein</fullName>
    </submittedName>
</protein>
<dbReference type="Gene3D" id="2.170.130.10">
    <property type="entry name" value="TonB-dependent receptor, plug domain"/>
    <property type="match status" value="1"/>
</dbReference>
<dbReference type="OrthoDB" id="9768177at2"/>
<dbReference type="PROSITE" id="PS52016">
    <property type="entry name" value="TONB_DEPENDENT_REC_3"/>
    <property type="match status" value="1"/>
</dbReference>
<dbReference type="Gene3D" id="2.60.40.1120">
    <property type="entry name" value="Carboxypeptidase-like, regulatory domain"/>
    <property type="match status" value="1"/>
</dbReference>
<evidence type="ECO:0000259" key="9">
    <source>
        <dbReference type="Pfam" id="PF07715"/>
    </source>
</evidence>
<evidence type="ECO:0000256" key="1">
    <source>
        <dbReference type="ARBA" id="ARBA00004571"/>
    </source>
</evidence>
<evidence type="ECO:0000313" key="10">
    <source>
        <dbReference type="EMBL" id="TMM57531.1"/>
    </source>
</evidence>
<evidence type="ECO:0000256" key="6">
    <source>
        <dbReference type="ARBA" id="ARBA00023237"/>
    </source>
</evidence>
<dbReference type="InterPro" id="IPR037066">
    <property type="entry name" value="Plug_dom_sf"/>
</dbReference>
<dbReference type="InterPro" id="IPR039426">
    <property type="entry name" value="TonB-dep_rcpt-like"/>
</dbReference>
<dbReference type="NCBIfam" id="TIGR04056">
    <property type="entry name" value="OMP_RagA_SusC"/>
    <property type="match status" value="1"/>
</dbReference>
<name>A0A5S3PS94_9FLAO</name>
<keyword evidence="11" id="KW-1185">Reference proteome</keyword>
<keyword evidence="5 7" id="KW-0472">Membrane</keyword>
<gene>
    <name evidence="10" type="ORF">FEE95_13705</name>
</gene>
<keyword evidence="6 7" id="KW-0998">Cell outer membrane</keyword>
<reference evidence="10 11" key="1">
    <citation type="submission" date="2019-05" db="EMBL/GenBank/DDBJ databases">
        <authorList>
            <person name="Zhang J.-Y."/>
            <person name="Feg X."/>
            <person name="Du Z.-J."/>
        </authorList>
    </citation>
    <scope>NUCLEOTIDE SEQUENCE [LARGE SCALE GENOMIC DNA]</scope>
    <source>
        <strain evidence="10 11">RZ26</strain>
    </source>
</reference>
<evidence type="ECO:0000256" key="5">
    <source>
        <dbReference type="ARBA" id="ARBA00023136"/>
    </source>
</evidence>
<keyword evidence="8" id="KW-0732">Signal</keyword>
<feature type="signal peptide" evidence="8">
    <location>
        <begin position="1"/>
        <end position="20"/>
    </location>
</feature>
<keyword evidence="4 7" id="KW-0812">Transmembrane</keyword>
<dbReference type="RefSeq" id="WP_138658550.1">
    <property type="nucleotide sequence ID" value="NZ_VATY01000002.1"/>
</dbReference>
<comment type="similarity">
    <text evidence="7">Belongs to the TonB-dependent receptor family.</text>
</comment>
<accession>A0A5S3PS94</accession>
<dbReference type="InterPro" id="IPR012910">
    <property type="entry name" value="Plug_dom"/>
</dbReference>
<dbReference type="InterPro" id="IPR036942">
    <property type="entry name" value="Beta-barrel_TonB_sf"/>
</dbReference>
<evidence type="ECO:0000256" key="4">
    <source>
        <dbReference type="ARBA" id="ARBA00022692"/>
    </source>
</evidence>
<dbReference type="Gene3D" id="2.40.170.20">
    <property type="entry name" value="TonB-dependent receptor, beta-barrel domain"/>
    <property type="match status" value="1"/>
</dbReference>
<keyword evidence="2 7" id="KW-0813">Transport</keyword>